<gene>
    <name evidence="7" type="ORF">COU23_02395</name>
</gene>
<accession>A0A2M6WA76</accession>
<comment type="caution">
    <text evidence="7">The sequence shown here is derived from an EMBL/GenBank/DDBJ whole genome shotgun (WGS) entry which is preliminary data.</text>
</comment>
<keyword evidence="1" id="KW-1003">Cell membrane</keyword>
<dbReference type="InterPro" id="IPR022930">
    <property type="entry name" value="UPF0316"/>
</dbReference>
<protein>
    <recommendedName>
        <fullName evidence="6">DUF5698 domain-containing protein</fullName>
    </recommendedName>
</protein>
<dbReference type="Pfam" id="PF18955">
    <property type="entry name" value="DUF5698"/>
    <property type="match status" value="1"/>
</dbReference>
<evidence type="ECO:0000256" key="5">
    <source>
        <dbReference type="SAM" id="Phobius"/>
    </source>
</evidence>
<organism evidence="7 8">
    <name type="scientific">Candidatus Kuenenbacteria bacterium CG10_big_fil_rev_8_21_14_0_10_36_11</name>
    <dbReference type="NCBI Taxonomy" id="1974618"/>
    <lineage>
        <taxon>Bacteria</taxon>
        <taxon>Candidatus Kueneniibacteriota</taxon>
    </lineage>
</organism>
<feature type="transmembrane region" description="Helical" evidence="5">
    <location>
        <begin position="24"/>
        <end position="44"/>
    </location>
</feature>
<keyword evidence="3 5" id="KW-1133">Transmembrane helix</keyword>
<dbReference type="AlphaFoldDB" id="A0A2M6WA76"/>
<dbReference type="Proteomes" id="UP000231464">
    <property type="component" value="Unassembled WGS sequence"/>
</dbReference>
<dbReference type="EMBL" id="PFBP01000039">
    <property type="protein sequence ID" value="PIT89709.1"/>
    <property type="molecule type" value="Genomic_DNA"/>
</dbReference>
<sequence>MLLFFIGIVEMLIATLWTALVTKAKVLASGFVTFINIFIWYYVLETVIKDINNWQLIVIYAFGCAIGTIIGTWIFSWLENNKEQVLGKWQTFLRKINFFQKKNRENI</sequence>
<evidence type="ECO:0000256" key="2">
    <source>
        <dbReference type="ARBA" id="ARBA00022692"/>
    </source>
</evidence>
<feature type="domain" description="DUF5698" evidence="6">
    <location>
        <begin position="15"/>
        <end position="72"/>
    </location>
</feature>
<reference evidence="8" key="1">
    <citation type="submission" date="2017-09" db="EMBL/GenBank/DDBJ databases">
        <title>Depth-based differentiation of microbial function through sediment-hosted aquifers and enrichment of novel symbionts in the deep terrestrial subsurface.</title>
        <authorList>
            <person name="Probst A.J."/>
            <person name="Ladd B."/>
            <person name="Jarett J.K."/>
            <person name="Geller-Mcgrath D.E."/>
            <person name="Sieber C.M.K."/>
            <person name="Emerson J.B."/>
            <person name="Anantharaman K."/>
            <person name="Thomas B.C."/>
            <person name="Malmstrom R."/>
            <person name="Stieglmeier M."/>
            <person name="Klingl A."/>
            <person name="Woyke T."/>
            <person name="Ryan C.M."/>
            <person name="Banfield J.F."/>
        </authorList>
    </citation>
    <scope>NUCLEOTIDE SEQUENCE [LARGE SCALE GENOMIC DNA]</scope>
</reference>
<dbReference type="PANTHER" id="PTHR40060:SF1">
    <property type="entry name" value="UPF0316 PROTEIN YEBE"/>
    <property type="match status" value="1"/>
</dbReference>
<keyword evidence="4 5" id="KW-0472">Membrane</keyword>
<evidence type="ECO:0000313" key="7">
    <source>
        <dbReference type="EMBL" id="PIT89709.1"/>
    </source>
</evidence>
<keyword evidence="2 5" id="KW-0812">Transmembrane</keyword>
<evidence type="ECO:0000313" key="8">
    <source>
        <dbReference type="Proteomes" id="UP000231464"/>
    </source>
</evidence>
<name>A0A2M6WA76_9BACT</name>
<evidence type="ECO:0000256" key="1">
    <source>
        <dbReference type="ARBA" id="ARBA00022475"/>
    </source>
</evidence>
<proteinExistence type="predicted"/>
<dbReference type="InterPro" id="IPR044035">
    <property type="entry name" value="DUF5698"/>
</dbReference>
<evidence type="ECO:0000256" key="4">
    <source>
        <dbReference type="ARBA" id="ARBA00023136"/>
    </source>
</evidence>
<evidence type="ECO:0000259" key="6">
    <source>
        <dbReference type="Pfam" id="PF18955"/>
    </source>
</evidence>
<evidence type="ECO:0000256" key="3">
    <source>
        <dbReference type="ARBA" id="ARBA00022989"/>
    </source>
</evidence>
<feature type="transmembrane region" description="Helical" evidence="5">
    <location>
        <begin position="56"/>
        <end position="78"/>
    </location>
</feature>
<dbReference type="PANTHER" id="PTHR40060">
    <property type="entry name" value="UPF0316 PROTEIN YEBE"/>
    <property type="match status" value="1"/>
</dbReference>